<dbReference type="EMBL" id="FQVU01000003">
    <property type="protein sequence ID" value="SHG48774.1"/>
    <property type="molecule type" value="Genomic_DNA"/>
</dbReference>
<sequence length="608" mass="65530">MAPTAPGHQLVLPDGVDVAVHRLRFLTAERADPDRVRRTILASWHRSKAAHVAADRVQPTFQRDPDVDSVLSRSAEPILRRLHDELAEQPVSIVLTDPSGLVLSRRTGDAALERRLDRVLLAPGFSYAEEFVGTNGIGTALEVGCATEVFGHEHYAEDLETLACAGAPVHDPINGRLLGVVDLTCWRRDAQSLLLALAKSTAAQIQQALLTASGSTEVEVLQAYRQTCRRTTGVVFAVTSDAVLLNAQARAELEPVDQNALVGHAVETAAQLRPGRRRSLAVTLPTGAEARMFCQQIGVGDESVGIVVHVKLRAAAADGSDRAGGDRAMLLPGLVGGAALWQRACRQVESAAAGWLVVEGEAGVGKSALLRAVQLREHPARRTVSLDARDARRDRRWLAGVRSATVDAERLVLAHVDELDAPGTRALAAVLQDVKDARPDLVVAATMHVGSGSGRALGQLLALFPTTVRVPALRLRLEDVPALVSFFLGKLGKGARISCSPEAMRVLLRSTWPGNVAQLQQLLHDVVQRRRSGVITLDDLPPEMHSITRRVLSTLESIERDAIIESLADAKGNKLQAAQALGMSRATIYRKIREFGIVSPSYRHTDPR</sequence>
<dbReference type="Pfam" id="PF25601">
    <property type="entry name" value="AAA_lid_14"/>
    <property type="match status" value="1"/>
</dbReference>
<dbReference type="AlphaFoldDB" id="A0A1M5K7M4"/>
<keyword evidence="8" id="KW-1185">Reference proteome</keyword>
<keyword evidence="4" id="KW-0238">DNA-binding</keyword>
<dbReference type="InterPro" id="IPR058031">
    <property type="entry name" value="AAA_lid_NorR"/>
</dbReference>
<feature type="domain" description="Sigma-54 factor interaction" evidence="6">
    <location>
        <begin position="467"/>
        <end position="528"/>
    </location>
</feature>
<dbReference type="GO" id="GO:0006355">
    <property type="term" value="P:regulation of DNA-templated transcription"/>
    <property type="evidence" value="ECO:0007669"/>
    <property type="project" value="InterPro"/>
</dbReference>
<dbReference type="STRING" id="1206085.SAMN05443575_2076"/>
<dbReference type="InterPro" id="IPR027417">
    <property type="entry name" value="P-loop_NTPase"/>
</dbReference>
<dbReference type="Proteomes" id="UP000186132">
    <property type="component" value="Unassembled WGS sequence"/>
</dbReference>
<evidence type="ECO:0000256" key="5">
    <source>
        <dbReference type="ARBA" id="ARBA00023163"/>
    </source>
</evidence>
<accession>A0A1M5K7M4</accession>
<gene>
    <name evidence="7" type="ORF">SAMN05443575_2076</name>
</gene>
<dbReference type="InterPro" id="IPR002197">
    <property type="entry name" value="HTH_Fis"/>
</dbReference>
<dbReference type="Pfam" id="PF02954">
    <property type="entry name" value="HTH_8"/>
    <property type="match status" value="1"/>
</dbReference>
<protein>
    <submittedName>
        <fullName evidence="7">Transcriptional regulator of acetoin/glycerol metabolism</fullName>
    </submittedName>
</protein>
<dbReference type="SUPFAM" id="SSF52540">
    <property type="entry name" value="P-loop containing nucleoside triphosphate hydrolases"/>
    <property type="match status" value="1"/>
</dbReference>
<proteinExistence type="predicted"/>
<dbReference type="Pfam" id="PF01590">
    <property type="entry name" value="GAF"/>
    <property type="match status" value="1"/>
</dbReference>
<keyword evidence="5" id="KW-0804">Transcription</keyword>
<dbReference type="InterPro" id="IPR009057">
    <property type="entry name" value="Homeodomain-like_sf"/>
</dbReference>
<dbReference type="PROSITE" id="PS50045">
    <property type="entry name" value="SIGMA54_INTERACT_4"/>
    <property type="match status" value="1"/>
</dbReference>
<dbReference type="InterPro" id="IPR003018">
    <property type="entry name" value="GAF"/>
</dbReference>
<dbReference type="GO" id="GO:0043565">
    <property type="term" value="F:sequence-specific DNA binding"/>
    <property type="evidence" value="ECO:0007669"/>
    <property type="project" value="InterPro"/>
</dbReference>
<reference evidence="7 8" key="1">
    <citation type="submission" date="2016-11" db="EMBL/GenBank/DDBJ databases">
        <authorList>
            <person name="Jaros S."/>
            <person name="Januszkiewicz K."/>
            <person name="Wedrychowicz H."/>
        </authorList>
    </citation>
    <scope>NUCLEOTIDE SEQUENCE [LARGE SCALE GENOMIC DNA]</scope>
    <source>
        <strain evidence="7 8">DSM 45627</strain>
    </source>
</reference>
<dbReference type="Gene3D" id="1.10.8.60">
    <property type="match status" value="1"/>
</dbReference>
<evidence type="ECO:0000313" key="8">
    <source>
        <dbReference type="Proteomes" id="UP000186132"/>
    </source>
</evidence>
<dbReference type="InterPro" id="IPR029016">
    <property type="entry name" value="GAF-like_dom_sf"/>
</dbReference>
<keyword evidence="2" id="KW-0067">ATP-binding</keyword>
<dbReference type="PANTHER" id="PTHR32071">
    <property type="entry name" value="TRANSCRIPTIONAL REGULATORY PROTEIN"/>
    <property type="match status" value="1"/>
</dbReference>
<keyword evidence="1" id="KW-0547">Nucleotide-binding</keyword>
<organism evidence="7 8">
    <name type="scientific">Jatrophihabitans endophyticus</name>
    <dbReference type="NCBI Taxonomy" id="1206085"/>
    <lineage>
        <taxon>Bacteria</taxon>
        <taxon>Bacillati</taxon>
        <taxon>Actinomycetota</taxon>
        <taxon>Actinomycetes</taxon>
        <taxon>Jatrophihabitantales</taxon>
        <taxon>Jatrophihabitantaceae</taxon>
        <taxon>Jatrophihabitans</taxon>
    </lineage>
</organism>
<dbReference type="Gene3D" id="1.10.10.60">
    <property type="entry name" value="Homeodomain-like"/>
    <property type="match status" value="1"/>
</dbReference>
<evidence type="ECO:0000256" key="3">
    <source>
        <dbReference type="ARBA" id="ARBA00023015"/>
    </source>
</evidence>
<dbReference type="PRINTS" id="PR01590">
    <property type="entry name" value="HTHFIS"/>
</dbReference>
<dbReference type="RefSeq" id="WP_073389745.1">
    <property type="nucleotide sequence ID" value="NZ_FQVU01000003.1"/>
</dbReference>
<dbReference type="OrthoDB" id="5496274at2"/>
<keyword evidence="3" id="KW-0805">Transcription regulation</keyword>
<name>A0A1M5K7M4_9ACTN</name>
<dbReference type="PANTHER" id="PTHR32071:SF122">
    <property type="entry name" value="SIGMA FACTOR"/>
    <property type="match status" value="1"/>
</dbReference>
<dbReference type="SUPFAM" id="SSF46689">
    <property type="entry name" value="Homeodomain-like"/>
    <property type="match status" value="1"/>
</dbReference>
<evidence type="ECO:0000256" key="1">
    <source>
        <dbReference type="ARBA" id="ARBA00022741"/>
    </source>
</evidence>
<dbReference type="Gene3D" id="3.30.450.40">
    <property type="match status" value="1"/>
</dbReference>
<evidence type="ECO:0000313" key="7">
    <source>
        <dbReference type="EMBL" id="SHG48774.1"/>
    </source>
</evidence>
<evidence type="ECO:0000259" key="6">
    <source>
        <dbReference type="PROSITE" id="PS50045"/>
    </source>
</evidence>
<evidence type="ECO:0000256" key="2">
    <source>
        <dbReference type="ARBA" id="ARBA00022840"/>
    </source>
</evidence>
<dbReference type="InterPro" id="IPR002078">
    <property type="entry name" value="Sigma_54_int"/>
</dbReference>
<dbReference type="GO" id="GO:0005524">
    <property type="term" value="F:ATP binding"/>
    <property type="evidence" value="ECO:0007669"/>
    <property type="project" value="UniProtKB-KW"/>
</dbReference>
<evidence type="ECO:0000256" key="4">
    <source>
        <dbReference type="ARBA" id="ARBA00023125"/>
    </source>
</evidence>